<dbReference type="Gene3D" id="1.10.486.10">
    <property type="entry name" value="PCRA, domain 4"/>
    <property type="match status" value="1"/>
</dbReference>
<dbReference type="Proteomes" id="UP000249005">
    <property type="component" value="Chromosome 1"/>
</dbReference>
<sequence>MRMNPRQQQAVEFVTGPCLVLAGAGSGKTRVITNKIAYLVRECGYQARHIAAVTFTNKAAREMKERVSQTLGRKESRGLTISTFHTLGLEIIKREHVALNMKSSFSLFDDQDQMALLKDLTEKWLENDKTLLSQLVSTISNWKNDLINPAQAAASAKSERDKLFAHCYDLYDRQLKSCSILDFDDLILLPTLLLQRNEEVRERWQNRLRYLLVDEYQDTNTSQYEMVKLLVGSRARFTVVGDDDQSIYSWRGARPQNLVLLNEDFPSLQVIKLEQNYRSSGRILKAANILIANNPHVFEKNLFSELGYGEELKVLTANNEDNEAERVVGELIAHHFINKTQYKDYAILYRGNHQSRIFEKMLMQNRIPYRISGGTSFFSRPEIKDLMAYLRLLTNPDDDSAFLRIVNTPRREIGAATLEKLGNWAMGRSVSLYRASFDVGLSQSLTGRGLEALQRFSHWIDGVAKTAEREPVAAVRDLIHGMDYESWLYETSPSAKAAEMRMKNVNQLFGWMTEMLEGSDLDEPMTLDQVVGRFTLRDMMERGESDEELDQVQLMTLHASKGLEFPYVYLVGMEEGLLPHQSSIDEDNVDEERRLAYVGITRAQKALTFTLCRERRQFGELVRPEPSRFLLELPQDDLVWENARKAVSAEERMEKGKGHLANIREQLAKARGKE</sequence>
<dbReference type="GO" id="GO:0003697">
    <property type="term" value="F:single-stranded DNA binding"/>
    <property type="evidence" value="ECO:0007669"/>
    <property type="project" value="UniProtKB-UniRule"/>
</dbReference>
<evidence type="ECO:0000313" key="16">
    <source>
        <dbReference type="Proteomes" id="UP000249005"/>
    </source>
</evidence>
<dbReference type="InterPro" id="IPR013986">
    <property type="entry name" value="DExx_box_DNA_helicase_dom_sf"/>
</dbReference>
<comment type="function">
    <text evidence="11">Rep helicase is a single-stranded DNA-dependent ATPase involved in DNA replication; it can initiate unwinding at a nick in the DNA. It binds to the single-stranded DNA and acts in a progressive fashion along the DNA in the 3' to 5' direction.</text>
</comment>
<dbReference type="EMBL" id="LS483470">
    <property type="protein sequence ID" value="SQI44325.1"/>
    <property type="molecule type" value="Genomic_DNA"/>
</dbReference>
<keyword evidence="16" id="KW-1185">Reference proteome</keyword>
<keyword evidence="2 11" id="KW-0235">DNA replication</keyword>
<evidence type="ECO:0000259" key="14">
    <source>
        <dbReference type="PROSITE" id="PS51217"/>
    </source>
</evidence>
<feature type="domain" description="UvrD-like helicase C-terminal" evidence="14">
    <location>
        <begin position="281"/>
        <end position="562"/>
    </location>
</feature>
<dbReference type="PANTHER" id="PTHR11070">
    <property type="entry name" value="UVRD / RECB / PCRA DNA HELICASE FAMILY MEMBER"/>
    <property type="match status" value="1"/>
</dbReference>
<evidence type="ECO:0000259" key="13">
    <source>
        <dbReference type="PROSITE" id="PS51198"/>
    </source>
</evidence>
<evidence type="ECO:0000313" key="15">
    <source>
        <dbReference type="EMBL" id="SQI44325.1"/>
    </source>
</evidence>
<evidence type="ECO:0000256" key="3">
    <source>
        <dbReference type="ARBA" id="ARBA00022741"/>
    </source>
</evidence>
<comment type="catalytic activity">
    <reaction evidence="9 11">
        <text>Couples ATP hydrolysis with the unwinding of duplex DNA by translocating in the 3'-5' direction.</text>
        <dbReference type="EC" id="5.6.2.4"/>
    </reaction>
</comment>
<dbReference type="GO" id="GO:0005829">
    <property type="term" value="C:cytosol"/>
    <property type="evidence" value="ECO:0007669"/>
    <property type="project" value="TreeGrafter"/>
</dbReference>
<dbReference type="FunFam" id="1.10.486.10:FF:000002">
    <property type="entry name" value="ATP-dependent DNA helicase Rep"/>
    <property type="match status" value="1"/>
</dbReference>
<keyword evidence="6 11" id="KW-0067">ATP-binding</keyword>
<dbReference type="NCBIfam" id="TIGR01074">
    <property type="entry name" value="rep"/>
    <property type="match status" value="1"/>
</dbReference>
<evidence type="ECO:0000256" key="11">
    <source>
        <dbReference type="HAMAP-Rule" id="MF_01920"/>
    </source>
</evidence>
<dbReference type="GO" id="GO:0043138">
    <property type="term" value="F:3'-5' DNA helicase activity"/>
    <property type="evidence" value="ECO:0007669"/>
    <property type="project" value="UniProtKB-UniRule"/>
</dbReference>
<dbReference type="GO" id="GO:0032991">
    <property type="term" value="C:protein-containing complex"/>
    <property type="evidence" value="ECO:0007669"/>
    <property type="project" value="UniProtKB-ARBA"/>
</dbReference>
<evidence type="ECO:0000256" key="7">
    <source>
        <dbReference type="ARBA" id="ARBA00023125"/>
    </source>
</evidence>
<gene>
    <name evidence="11 15" type="primary">rep</name>
    <name evidence="15" type="ORF">NCTC12151_03600</name>
</gene>
<evidence type="ECO:0000256" key="10">
    <source>
        <dbReference type="ARBA" id="ARBA00048988"/>
    </source>
</evidence>
<dbReference type="FunFam" id="1.10.10.160:FF:000001">
    <property type="entry name" value="ATP-dependent DNA helicase"/>
    <property type="match status" value="1"/>
</dbReference>
<dbReference type="InterPro" id="IPR014017">
    <property type="entry name" value="DNA_helicase_UvrD-like_C"/>
</dbReference>
<dbReference type="InterPro" id="IPR014016">
    <property type="entry name" value="UvrD-like_ATP-bd"/>
</dbReference>
<accession>A0A2X4XW93</accession>
<dbReference type="SUPFAM" id="SSF52540">
    <property type="entry name" value="P-loop containing nucleoside triphosphate hydrolases"/>
    <property type="match status" value="1"/>
</dbReference>
<dbReference type="HAMAP" id="MF_01920">
    <property type="entry name" value="Helicase_Rep"/>
    <property type="match status" value="1"/>
</dbReference>
<dbReference type="CDD" id="cd17932">
    <property type="entry name" value="DEXQc_UvrD"/>
    <property type="match status" value="1"/>
</dbReference>
<feature type="domain" description="UvrD-like helicase ATP-binding" evidence="13">
    <location>
        <begin position="1"/>
        <end position="280"/>
    </location>
</feature>
<organism evidence="15 16">
    <name type="scientific">Leminorella richardii</name>
    <dbReference type="NCBI Taxonomy" id="158841"/>
    <lineage>
        <taxon>Bacteria</taxon>
        <taxon>Pseudomonadati</taxon>
        <taxon>Pseudomonadota</taxon>
        <taxon>Gammaproteobacteria</taxon>
        <taxon>Enterobacterales</taxon>
        <taxon>Budviciaceae</taxon>
        <taxon>Leminorella</taxon>
    </lineage>
</organism>
<dbReference type="Gene3D" id="3.40.50.300">
    <property type="entry name" value="P-loop containing nucleotide triphosphate hydrolases"/>
    <property type="match status" value="2"/>
</dbReference>
<dbReference type="InterPro" id="IPR000212">
    <property type="entry name" value="DNA_helicase_UvrD/REP"/>
</dbReference>
<comment type="subunit">
    <text evidence="11">Homodimer.</text>
</comment>
<dbReference type="CDD" id="cd18807">
    <property type="entry name" value="SF1_C_UvrD"/>
    <property type="match status" value="1"/>
</dbReference>
<dbReference type="InterPro" id="IPR027417">
    <property type="entry name" value="P-loop_NTPase"/>
</dbReference>
<dbReference type="PROSITE" id="PS51198">
    <property type="entry name" value="UVRD_HELICASE_ATP_BIND"/>
    <property type="match status" value="1"/>
</dbReference>
<keyword evidence="4 11" id="KW-0378">Hydrolase</keyword>
<dbReference type="RefSeq" id="WP_111741841.1">
    <property type="nucleotide sequence ID" value="NZ_LR698987.1"/>
</dbReference>
<dbReference type="Gene3D" id="1.10.10.160">
    <property type="match status" value="1"/>
</dbReference>
<name>A0A2X4XW93_9GAMM</name>
<dbReference type="GO" id="GO:0009314">
    <property type="term" value="P:response to radiation"/>
    <property type="evidence" value="ECO:0007669"/>
    <property type="project" value="UniProtKB-ARBA"/>
</dbReference>
<keyword evidence="3 11" id="KW-0547">Nucleotide-binding</keyword>
<dbReference type="GO" id="GO:0006260">
    <property type="term" value="P:DNA replication"/>
    <property type="evidence" value="ECO:0007669"/>
    <property type="project" value="UniProtKB-UniRule"/>
</dbReference>
<evidence type="ECO:0000256" key="1">
    <source>
        <dbReference type="ARBA" id="ARBA00009922"/>
    </source>
</evidence>
<dbReference type="GO" id="GO:0016887">
    <property type="term" value="F:ATP hydrolysis activity"/>
    <property type="evidence" value="ECO:0007669"/>
    <property type="project" value="RHEA"/>
</dbReference>
<dbReference type="InterPro" id="IPR005752">
    <property type="entry name" value="Helicase_Rep"/>
</dbReference>
<evidence type="ECO:0000256" key="12">
    <source>
        <dbReference type="PROSITE-ProRule" id="PRU00560"/>
    </source>
</evidence>
<dbReference type="PANTHER" id="PTHR11070:SF64">
    <property type="entry name" value="ATP-DEPENDENT DNA HELICASE REP"/>
    <property type="match status" value="1"/>
</dbReference>
<dbReference type="Pfam" id="PF13361">
    <property type="entry name" value="UvrD_C"/>
    <property type="match status" value="1"/>
</dbReference>
<dbReference type="KEGG" id="lri:NCTC12151_03600"/>
<feature type="binding site" evidence="11">
    <location>
        <position position="278"/>
    </location>
    <ligand>
        <name>ATP</name>
        <dbReference type="ChEBI" id="CHEBI:30616"/>
    </ligand>
</feature>
<evidence type="ECO:0000256" key="5">
    <source>
        <dbReference type="ARBA" id="ARBA00022806"/>
    </source>
</evidence>
<keyword evidence="8 11" id="KW-0413">Isomerase</keyword>
<proteinExistence type="inferred from homology"/>
<evidence type="ECO:0000256" key="6">
    <source>
        <dbReference type="ARBA" id="ARBA00022840"/>
    </source>
</evidence>
<keyword evidence="7 11" id="KW-0238">DNA-binding</keyword>
<dbReference type="Pfam" id="PF00580">
    <property type="entry name" value="UvrD-helicase"/>
    <property type="match status" value="1"/>
</dbReference>
<keyword evidence="5 11" id="KW-0347">Helicase</keyword>
<protein>
    <recommendedName>
        <fullName evidence="11">ATP-dependent DNA helicase Rep</fullName>
        <ecNumber evidence="11">5.6.2.4</ecNumber>
    </recommendedName>
    <alternativeName>
        <fullName evidence="11">DNA 3'-5' helicase Rep</fullName>
    </alternativeName>
</protein>
<dbReference type="EC" id="5.6.2.4" evidence="11"/>
<evidence type="ECO:0000256" key="9">
    <source>
        <dbReference type="ARBA" id="ARBA00034617"/>
    </source>
</evidence>
<reference evidence="15 16" key="1">
    <citation type="submission" date="2018-06" db="EMBL/GenBank/DDBJ databases">
        <authorList>
            <consortium name="Pathogen Informatics"/>
            <person name="Doyle S."/>
        </authorList>
    </citation>
    <scope>NUCLEOTIDE SEQUENCE [LARGE SCALE GENOMIC DNA]</scope>
    <source>
        <strain evidence="15 16">NCTC12151</strain>
    </source>
</reference>
<evidence type="ECO:0000256" key="8">
    <source>
        <dbReference type="ARBA" id="ARBA00023235"/>
    </source>
</evidence>
<comment type="similarity">
    <text evidence="1 11">Belongs to the helicase family. UvrD subfamily.</text>
</comment>
<feature type="binding site" evidence="12">
    <location>
        <begin position="22"/>
        <end position="29"/>
    </location>
    <ligand>
        <name>ATP</name>
        <dbReference type="ChEBI" id="CHEBI:30616"/>
    </ligand>
</feature>
<comment type="catalytic activity">
    <reaction evidence="10 11">
        <text>ATP + H2O = ADP + phosphate + H(+)</text>
        <dbReference type="Rhea" id="RHEA:13065"/>
        <dbReference type="ChEBI" id="CHEBI:15377"/>
        <dbReference type="ChEBI" id="CHEBI:15378"/>
        <dbReference type="ChEBI" id="CHEBI:30616"/>
        <dbReference type="ChEBI" id="CHEBI:43474"/>
        <dbReference type="ChEBI" id="CHEBI:456216"/>
        <dbReference type="EC" id="5.6.2.4"/>
    </reaction>
</comment>
<dbReference type="OrthoDB" id="9806690at2"/>
<dbReference type="GO" id="GO:0000725">
    <property type="term" value="P:recombinational repair"/>
    <property type="evidence" value="ECO:0007669"/>
    <property type="project" value="TreeGrafter"/>
</dbReference>
<evidence type="ECO:0000256" key="2">
    <source>
        <dbReference type="ARBA" id="ARBA00022705"/>
    </source>
</evidence>
<evidence type="ECO:0000256" key="4">
    <source>
        <dbReference type="ARBA" id="ARBA00022801"/>
    </source>
</evidence>
<dbReference type="GO" id="GO:0005524">
    <property type="term" value="F:ATP binding"/>
    <property type="evidence" value="ECO:0007669"/>
    <property type="project" value="UniProtKB-UniRule"/>
</dbReference>
<dbReference type="NCBIfam" id="NF008172">
    <property type="entry name" value="PRK10919.1"/>
    <property type="match status" value="1"/>
</dbReference>
<dbReference type="AlphaFoldDB" id="A0A2X4XW93"/>
<dbReference type="PROSITE" id="PS51217">
    <property type="entry name" value="UVRD_HELICASE_CTER"/>
    <property type="match status" value="1"/>
</dbReference>